<keyword evidence="4 6" id="KW-0067">ATP-binding</keyword>
<name>A0A916S197_9HYPH</name>
<sequence>MSADKHYLTLDAVTATYGDSIAVSELTIEVAKGELVSLLGPSGCGKTTTLRMIAGFIKPTSGRIILGGQDISQKPVHTRNIGVVFQSYALFPHLTALDNVGFGLRMRQVSKNEIRERAAAALATVGLGAFLDRYPTQMSGGQQQRVALARALVIEPDVLLLDEPLSNLDAHLRAEMRSEIRSLQQRLGITTIFVTHDQQEALAMSDRVAVMSKGLLMEIGSPEALCDAPSSAFTASFLGDRTVIEGRTENGVFLANGLVCDGAPAGATRLVLRASRLELGNKPGGPLDLSGTLVRTAYLGDTYEVDVQTASGMVRLMVPSLTPPPAVGSSCSIQAQPGGATFI</sequence>
<evidence type="ECO:0000313" key="7">
    <source>
        <dbReference type="Proteomes" id="UP000636264"/>
    </source>
</evidence>
<dbReference type="GO" id="GO:0043190">
    <property type="term" value="C:ATP-binding cassette (ABC) transporter complex"/>
    <property type="evidence" value="ECO:0007669"/>
    <property type="project" value="InterPro"/>
</dbReference>
<gene>
    <name evidence="6" type="ORF">GCM10011385_37660</name>
</gene>
<dbReference type="SUPFAM" id="SSF52540">
    <property type="entry name" value="P-loop containing nucleoside triphosphate hydrolases"/>
    <property type="match status" value="1"/>
</dbReference>
<evidence type="ECO:0000256" key="3">
    <source>
        <dbReference type="ARBA" id="ARBA00022741"/>
    </source>
</evidence>
<evidence type="ECO:0000259" key="5">
    <source>
        <dbReference type="PROSITE" id="PS50893"/>
    </source>
</evidence>
<reference evidence="6" key="2">
    <citation type="submission" date="2020-09" db="EMBL/GenBank/DDBJ databases">
        <authorList>
            <person name="Sun Q."/>
            <person name="Zhou Y."/>
        </authorList>
    </citation>
    <scope>NUCLEOTIDE SEQUENCE</scope>
    <source>
        <strain evidence="6">CGMCC 1.15320</strain>
    </source>
</reference>
<dbReference type="InterPro" id="IPR013611">
    <property type="entry name" value="Transp-assoc_OB_typ2"/>
</dbReference>
<dbReference type="SMART" id="SM00382">
    <property type="entry name" value="AAA"/>
    <property type="match status" value="1"/>
</dbReference>
<dbReference type="EMBL" id="BMIF01000016">
    <property type="protein sequence ID" value="GGA79908.1"/>
    <property type="molecule type" value="Genomic_DNA"/>
</dbReference>
<dbReference type="Pfam" id="PF00005">
    <property type="entry name" value="ABC_tran"/>
    <property type="match status" value="1"/>
</dbReference>
<evidence type="ECO:0000256" key="4">
    <source>
        <dbReference type="ARBA" id="ARBA00022840"/>
    </source>
</evidence>
<protein>
    <submittedName>
        <fullName evidence="6">Fe3+/spermidine/putrescine ABC transporter ATP-binding protein</fullName>
    </submittedName>
</protein>
<keyword evidence="3" id="KW-0547">Nucleotide-binding</keyword>
<organism evidence="6 7">
    <name type="scientific">Nitratireductor aestuarii</name>
    <dbReference type="NCBI Taxonomy" id="1735103"/>
    <lineage>
        <taxon>Bacteria</taxon>
        <taxon>Pseudomonadati</taxon>
        <taxon>Pseudomonadota</taxon>
        <taxon>Alphaproteobacteria</taxon>
        <taxon>Hyphomicrobiales</taxon>
        <taxon>Phyllobacteriaceae</taxon>
        <taxon>Nitratireductor</taxon>
    </lineage>
</organism>
<comment type="caution">
    <text evidence="6">The sequence shown here is derived from an EMBL/GenBank/DDBJ whole genome shotgun (WGS) entry which is preliminary data.</text>
</comment>
<dbReference type="GO" id="GO:0022857">
    <property type="term" value="F:transmembrane transporter activity"/>
    <property type="evidence" value="ECO:0007669"/>
    <property type="project" value="InterPro"/>
</dbReference>
<dbReference type="InterPro" id="IPR050093">
    <property type="entry name" value="ABC_SmlMolc_Importer"/>
</dbReference>
<dbReference type="GO" id="GO:0016887">
    <property type="term" value="F:ATP hydrolysis activity"/>
    <property type="evidence" value="ECO:0007669"/>
    <property type="project" value="InterPro"/>
</dbReference>
<dbReference type="GO" id="GO:0005524">
    <property type="term" value="F:ATP binding"/>
    <property type="evidence" value="ECO:0007669"/>
    <property type="project" value="UniProtKB-KW"/>
</dbReference>
<dbReference type="Proteomes" id="UP000636264">
    <property type="component" value="Unassembled WGS sequence"/>
</dbReference>
<comment type="similarity">
    <text evidence="1">Belongs to the ABC transporter superfamily.</text>
</comment>
<dbReference type="GO" id="GO:0015697">
    <property type="term" value="P:quaternary ammonium group transport"/>
    <property type="evidence" value="ECO:0007669"/>
    <property type="project" value="UniProtKB-ARBA"/>
</dbReference>
<dbReference type="PANTHER" id="PTHR42781">
    <property type="entry name" value="SPERMIDINE/PUTRESCINE IMPORT ATP-BINDING PROTEIN POTA"/>
    <property type="match status" value="1"/>
</dbReference>
<accession>A0A916S197</accession>
<dbReference type="PANTHER" id="PTHR42781:SF4">
    <property type="entry name" value="SPERMIDINE_PUTRESCINE IMPORT ATP-BINDING PROTEIN POTA"/>
    <property type="match status" value="1"/>
</dbReference>
<proteinExistence type="inferred from homology"/>
<dbReference type="PROSITE" id="PS00211">
    <property type="entry name" value="ABC_TRANSPORTER_1"/>
    <property type="match status" value="1"/>
</dbReference>
<evidence type="ECO:0000256" key="2">
    <source>
        <dbReference type="ARBA" id="ARBA00022448"/>
    </source>
</evidence>
<dbReference type="AlphaFoldDB" id="A0A916S197"/>
<dbReference type="Gene3D" id="3.40.50.300">
    <property type="entry name" value="P-loop containing nucleotide triphosphate hydrolases"/>
    <property type="match status" value="1"/>
</dbReference>
<feature type="domain" description="ABC transporter" evidence="5">
    <location>
        <begin position="8"/>
        <end position="238"/>
    </location>
</feature>
<evidence type="ECO:0000313" key="6">
    <source>
        <dbReference type="EMBL" id="GGA79908.1"/>
    </source>
</evidence>
<dbReference type="InterPro" id="IPR027417">
    <property type="entry name" value="P-loop_NTPase"/>
</dbReference>
<keyword evidence="2" id="KW-0813">Transport</keyword>
<dbReference type="Pfam" id="PF08402">
    <property type="entry name" value="TOBE_2"/>
    <property type="match status" value="1"/>
</dbReference>
<evidence type="ECO:0000256" key="1">
    <source>
        <dbReference type="ARBA" id="ARBA00005417"/>
    </source>
</evidence>
<dbReference type="FunFam" id="3.40.50.300:FF:000425">
    <property type="entry name" value="Probable ABC transporter, ATP-binding subunit"/>
    <property type="match status" value="1"/>
</dbReference>
<dbReference type="RefSeq" id="WP_188722660.1">
    <property type="nucleotide sequence ID" value="NZ_BMIF01000016.1"/>
</dbReference>
<keyword evidence="7" id="KW-1185">Reference proteome</keyword>
<dbReference type="InterPro" id="IPR003439">
    <property type="entry name" value="ABC_transporter-like_ATP-bd"/>
</dbReference>
<dbReference type="PROSITE" id="PS50893">
    <property type="entry name" value="ABC_TRANSPORTER_2"/>
    <property type="match status" value="1"/>
</dbReference>
<dbReference type="InterPro" id="IPR003593">
    <property type="entry name" value="AAA+_ATPase"/>
</dbReference>
<dbReference type="InterPro" id="IPR017871">
    <property type="entry name" value="ABC_transporter-like_CS"/>
</dbReference>
<reference evidence="6" key="1">
    <citation type="journal article" date="2014" name="Int. J. Syst. Evol. Microbiol.">
        <title>Complete genome sequence of Corynebacterium casei LMG S-19264T (=DSM 44701T), isolated from a smear-ripened cheese.</title>
        <authorList>
            <consortium name="US DOE Joint Genome Institute (JGI-PGF)"/>
            <person name="Walter F."/>
            <person name="Albersmeier A."/>
            <person name="Kalinowski J."/>
            <person name="Ruckert C."/>
        </authorList>
    </citation>
    <scope>NUCLEOTIDE SEQUENCE</scope>
    <source>
        <strain evidence="6">CGMCC 1.15320</strain>
    </source>
</reference>